<evidence type="ECO:0000313" key="1">
    <source>
        <dbReference type="EMBL" id="SNR28323.1"/>
    </source>
</evidence>
<dbReference type="InterPro" id="IPR014582">
    <property type="entry name" value="UCP033535_lipo"/>
</dbReference>
<organism evidence="1 2">
    <name type="scientific">Maribacter sedimenticola</name>
    <dbReference type="NCBI Taxonomy" id="228956"/>
    <lineage>
        <taxon>Bacteria</taxon>
        <taxon>Pseudomonadati</taxon>
        <taxon>Bacteroidota</taxon>
        <taxon>Flavobacteriia</taxon>
        <taxon>Flavobacteriales</taxon>
        <taxon>Flavobacteriaceae</taxon>
        <taxon>Maribacter</taxon>
    </lineage>
</organism>
<dbReference type="Gene3D" id="2.40.50.420">
    <property type="entry name" value="Envelope glycoprotein gp160, DUF2291, alpha/beta domain"/>
    <property type="match status" value="1"/>
</dbReference>
<dbReference type="Gene3D" id="1.10.10.1260">
    <property type="entry name" value="Envelope glycoprotein gp160, DUF2291, helical domain"/>
    <property type="match status" value="1"/>
</dbReference>
<dbReference type="InterPro" id="IPR036215">
    <property type="entry name" value="TM0957-like_sf"/>
</dbReference>
<proteinExistence type="predicted"/>
<accession>A0ABY1SDZ3</accession>
<evidence type="ECO:0000313" key="2">
    <source>
        <dbReference type="Proteomes" id="UP000198337"/>
    </source>
</evidence>
<keyword evidence="2" id="KW-1185">Reference proteome</keyword>
<dbReference type="Pfam" id="PF10054">
    <property type="entry name" value="DUF2291"/>
    <property type="match status" value="1"/>
</dbReference>
<gene>
    <name evidence="1" type="ORF">SAMN04488009_0773</name>
</gene>
<sequence>MKKPIKFFIITVTLVLVGYNSVYFESLDVKNTAKNAGVFNSVEFVDQFMGAKLPNLPATDANELIGSLELDLVGFTAENGRKMGISNDYYFVVEGTGEVQAIEDEDVILSLIGNSKNKIRIATDFIFGNTIREATAIANIGDFQNTMDFNAISVALNDKVRTTIVPSFSKEVNIKDTVYFKGGVKVNTKNPTLKNLRVIPLILNIE</sequence>
<protein>
    <submittedName>
        <fullName evidence="1">Predicted lipoprotein</fullName>
    </submittedName>
</protein>
<dbReference type="SUPFAM" id="SSF141318">
    <property type="entry name" value="TM0957-like"/>
    <property type="match status" value="1"/>
</dbReference>
<reference evidence="1 2" key="1">
    <citation type="submission" date="2017-06" db="EMBL/GenBank/DDBJ databases">
        <authorList>
            <person name="Varghese N."/>
            <person name="Submissions S."/>
        </authorList>
    </citation>
    <scope>NUCLEOTIDE SEQUENCE [LARGE SCALE GENOMIC DNA]</scope>
    <source>
        <strain evidence="1 2">DSM 19840</strain>
    </source>
</reference>
<comment type="caution">
    <text evidence="1">The sequence shown here is derived from an EMBL/GenBank/DDBJ whole genome shotgun (WGS) entry which is preliminary data.</text>
</comment>
<keyword evidence="1" id="KW-0449">Lipoprotein</keyword>
<name>A0ABY1SDZ3_9FLAO</name>
<dbReference type="EMBL" id="FZNV01000001">
    <property type="protein sequence ID" value="SNR28323.1"/>
    <property type="molecule type" value="Genomic_DNA"/>
</dbReference>
<dbReference type="Proteomes" id="UP000198337">
    <property type="component" value="Unassembled WGS sequence"/>
</dbReference>